<dbReference type="PROSITE" id="PS00600">
    <property type="entry name" value="AA_TRANSFER_CLASS_3"/>
    <property type="match status" value="1"/>
</dbReference>
<evidence type="ECO:0000313" key="8">
    <source>
        <dbReference type="Proteomes" id="UP000243359"/>
    </source>
</evidence>
<keyword evidence="8" id="KW-1185">Reference proteome</keyword>
<dbReference type="AlphaFoldDB" id="A0A1H1LZI0"/>
<dbReference type="EMBL" id="LT629751">
    <property type="protein sequence ID" value="SDR79817.1"/>
    <property type="molecule type" value="Genomic_DNA"/>
</dbReference>
<evidence type="ECO:0000256" key="6">
    <source>
        <dbReference type="RuleBase" id="RU003560"/>
    </source>
</evidence>
<proteinExistence type="inferred from homology"/>
<dbReference type="STRING" id="1392877.SAMN05216221_0349"/>
<dbReference type="InterPro" id="IPR005814">
    <property type="entry name" value="Aminotrans_3"/>
</dbReference>
<dbReference type="InterPro" id="IPR049704">
    <property type="entry name" value="Aminotrans_3_PPA_site"/>
</dbReference>
<dbReference type="GO" id="GO:0009448">
    <property type="term" value="P:gamma-aminobutyric acid metabolic process"/>
    <property type="evidence" value="ECO:0007669"/>
    <property type="project" value="TreeGrafter"/>
</dbReference>
<keyword evidence="3" id="KW-0032">Aminotransferase</keyword>
<gene>
    <name evidence="7" type="ORF">SAMN05216221_0349</name>
</gene>
<reference evidence="8" key="1">
    <citation type="submission" date="2016-10" db="EMBL/GenBank/DDBJ databases">
        <authorList>
            <person name="Varghese N."/>
            <person name="Submissions S."/>
        </authorList>
    </citation>
    <scope>NUCLEOTIDE SEQUENCE [LARGE SCALE GENOMIC DNA]</scope>
    <source>
        <strain evidence="8">KCTC 32247</strain>
    </source>
</reference>
<keyword evidence="4" id="KW-0808">Transferase</keyword>
<dbReference type="InterPro" id="IPR015422">
    <property type="entry name" value="PyrdxlP-dep_Trfase_small"/>
</dbReference>
<dbReference type="Pfam" id="PF00202">
    <property type="entry name" value="Aminotran_3"/>
    <property type="match status" value="1"/>
</dbReference>
<dbReference type="FunFam" id="3.40.640.10:FF:000014">
    <property type="entry name" value="Adenosylmethionine-8-amino-7-oxononanoate aminotransferase, probable"/>
    <property type="match status" value="1"/>
</dbReference>
<comment type="cofactor">
    <cofactor evidence="1">
        <name>pyridoxal 5'-phosphate</name>
        <dbReference type="ChEBI" id="CHEBI:597326"/>
    </cofactor>
</comment>
<accession>A0A1H1LZI0</accession>
<dbReference type="GO" id="GO:0009102">
    <property type="term" value="P:biotin biosynthetic process"/>
    <property type="evidence" value="ECO:0007669"/>
    <property type="project" value="TreeGrafter"/>
</dbReference>
<dbReference type="PIRSF" id="PIRSF000521">
    <property type="entry name" value="Transaminase_4ab_Lys_Orn"/>
    <property type="match status" value="1"/>
</dbReference>
<comment type="similarity">
    <text evidence="2 6">Belongs to the class-III pyridoxal-phosphate-dependent aminotransferase family.</text>
</comment>
<organism evidence="7 8">
    <name type="scientific">Pseudomonas oryzae</name>
    <dbReference type="NCBI Taxonomy" id="1392877"/>
    <lineage>
        <taxon>Bacteria</taxon>
        <taxon>Pseudomonadati</taxon>
        <taxon>Pseudomonadota</taxon>
        <taxon>Gammaproteobacteria</taxon>
        <taxon>Pseudomonadales</taxon>
        <taxon>Pseudomonadaceae</taxon>
        <taxon>Pseudomonas</taxon>
    </lineage>
</organism>
<sequence length="452" mass="49581">MSQSLQEKDIHYQLHPYTNARLHQEQGPLIIERGEGVFVYDEQGKDYIEGMSGLWSAALGFSNQRLIRAAQQQLETLPFYHLFSHKAHRPSIELAEKLIQVAPVPMSKVFFTNSGSEANDTVVKLVWYRNHALGRPEKKKFIARTNAYHGITVASASLTGLPANHRGFGLPLPGFLHVGCPHHYRYALPGESEEQFADRLAAELEQRILAEGPETIAAFIGEPLMGAGGVIVPPHTYWTKVQQVCRKYDILVIADEVICGFGRTGNMFGSQTFGIRPDIMVVSKQLSSSYQPIAAVLINDAVYQPIEAQSGELGTLGHGFTASGHPVATAVALENLKVIEEDNLVAHAAAMGERMHAALRRFSDHPLVGEVRGSGLIAAVELVGDKDSKAPYQSTGTLGRYLAGRAQQHGLITRAMGDAIAFCPPLIIDEQEMGLLLERFERALEDTAQWAK</sequence>
<dbReference type="Gene3D" id="3.90.1150.10">
    <property type="entry name" value="Aspartate Aminotransferase, domain 1"/>
    <property type="match status" value="1"/>
</dbReference>
<dbReference type="GO" id="GO:0004015">
    <property type="term" value="F:adenosylmethionine-8-amino-7-oxononanoate transaminase activity"/>
    <property type="evidence" value="ECO:0007669"/>
    <property type="project" value="TreeGrafter"/>
</dbReference>
<evidence type="ECO:0000256" key="3">
    <source>
        <dbReference type="ARBA" id="ARBA00022576"/>
    </source>
</evidence>
<keyword evidence="7" id="KW-0670">Pyruvate</keyword>
<dbReference type="RefSeq" id="WP_090347321.1">
    <property type="nucleotide sequence ID" value="NZ_LT629751.1"/>
</dbReference>
<dbReference type="NCBIfam" id="NF005682">
    <property type="entry name" value="PRK07480.1"/>
    <property type="match status" value="1"/>
</dbReference>
<dbReference type="PANTHER" id="PTHR42684:SF3">
    <property type="entry name" value="ADENOSYLMETHIONINE-8-AMINO-7-OXONONANOATE AMINOTRANSFERASE"/>
    <property type="match status" value="1"/>
</dbReference>
<dbReference type="InterPro" id="IPR015424">
    <property type="entry name" value="PyrdxlP-dep_Trfase"/>
</dbReference>
<evidence type="ECO:0000313" key="7">
    <source>
        <dbReference type="EMBL" id="SDR79817.1"/>
    </source>
</evidence>
<evidence type="ECO:0000256" key="2">
    <source>
        <dbReference type="ARBA" id="ARBA00008954"/>
    </source>
</evidence>
<dbReference type="NCBIfam" id="NF004767">
    <property type="entry name" value="PRK06105.1"/>
    <property type="match status" value="1"/>
</dbReference>
<dbReference type="CDD" id="cd00610">
    <property type="entry name" value="OAT_like"/>
    <property type="match status" value="1"/>
</dbReference>
<evidence type="ECO:0000256" key="1">
    <source>
        <dbReference type="ARBA" id="ARBA00001933"/>
    </source>
</evidence>
<dbReference type="GO" id="GO:0030170">
    <property type="term" value="F:pyridoxal phosphate binding"/>
    <property type="evidence" value="ECO:0007669"/>
    <property type="project" value="InterPro"/>
</dbReference>
<evidence type="ECO:0000256" key="4">
    <source>
        <dbReference type="ARBA" id="ARBA00022679"/>
    </source>
</evidence>
<dbReference type="InterPro" id="IPR015421">
    <property type="entry name" value="PyrdxlP-dep_Trfase_major"/>
</dbReference>
<dbReference type="Proteomes" id="UP000243359">
    <property type="component" value="Chromosome I"/>
</dbReference>
<protein>
    <submittedName>
        <fullName evidence="7">4-aminobutyrate---pyruvate transaminase</fullName>
    </submittedName>
</protein>
<keyword evidence="5 6" id="KW-0663">Pyridoxal phosphate</keyword>
<dbReference type="OrthoDB" id="9801052at2"/>
<dbReference type="SUPFAM" id="SSF53383">
    <property type="entry name" value="PLP-dependent transferases"/>
    <property type="match status" value="1"/>
</dbReference>
<dbReference type="Gene3D" id="3.40.640.10">
    <property type="entry name" value="Type I PLP-dependent aspartate aminotransferase-like (Major domain)"/>
    <property type="match status" value="1"/>
</dbReference>
<evidence type="ECO:0000256" key="5">
    <source>
        <dbReference type="ARBA" id="ARBA00022898"/>
    </source>
</evidence>
<name>A0A1H1LZI0_9PSED</name>
<dbReference type="PANTHER" id="PTHR42684">
    <property type="entry name" value="ADENOSYLMETHIONINE-8-AMINO-7-OXONONANOATE AMINOTRANSFERASE"/>
    <property type="match status" value="1"/>
</dbReference>